<dbReference type="PROSITE" id="PS51999">
    <property type="entry name" value="ZF_GRF"/>
    <property type="match status" value="1"/>
</dbReference>
<dbReference type="EMBL" id="CAKKNE010000006">
    <property type="protein sequence ID" value="CAH0379896.1"/>
    <property type="molecule type" value="Genomic_DNA"/>
</dbReference>
<feature type="region of interest" description="Disordered" evidence="5">
    <location>
        <begin position="327"/>
        <end position="346"/>
    </location>
</feature>
<protein>
    <recommendedName>
        <fullName evidence="6">GRF-type domain-containing protein</fullName>
    </recommendedName>
</protein>
<proteinExistence type="predicted"/>
<name>A0A8J2SYM9_9STRA</name>
<keyword evidence="3" id="KW-0862">Zinc</keyword>
<evidence type="ECO:0000256" key="1">
    <source>
        <dbReference type="ARBA" id="ARBA00022723"/>
    </source>
</evidence>
<evidence type="ECO:0000313" key="7">
    <source>
        <dbReference type="EMBL" id="CAH0379896.1"/>
    </source>
</evidence>
<dbReference type="PANTHER" id="PTHR33680:SF1">
    <property type="entry name" value="OS05G0489500 PROTEIN"/>
    <property type="match status" value="1"/>
</dbReference>
<comment type="caution">
    <text evidence="7">The sequence shown here is derived from an EMBL/GenBank/DDBJ whole genome shotgun (WGS) entry which is preliminary data.</text>
</comment>
<gene>
    <name evidence="7" type="ORF">PECAL_6P15330</name>
</gene>
<evidence type="ECO:0000256" key="4">
    <source>
        <dbReference type="PROSITE-ProRule" id="PRU01343"/>
    </source>
</evidence>
<feature type="compositionally biased region" description="Pro residues" evidence="5">
    <location>
        <begin position="221"/>
        <end position="249"/>
    </location>
</feature>
<keyword evidence="1" id="KW-0479">Metal-binding</keyword>
<dbReference type="GO" id="GO:0008270">
    <property type="term" value="F:zinc ion binding"/>
    <property type="evidence" value="ECO:0007669"/>
    <property type="project" value="UniProtKB-KW"/>
</dbReference>
<evidence type="ECO:0000256" key="5">
    <source>
        <dbReference type="SAM" id="MobiDB-lite"/>
    </source>
</evidence>
<evidence type="ECO:0000256" key="3">
    <source>
        <dbReference type="ARBA" id="ARBA00022833"/>
    </source>
</evidence>
<evidence type="ECO:0000313" key="8">
    <source>
        <dbReference type="Proteomes" id="UP000789595"/>
    </source>
</evidence>
<reference evidence="7" key="1">
    <citation type="submission" date="2021-11" db="EMBL/GenBank/DDBJ databases">
        <authorList>
            <consortium name="Genoscope - CEA"/>
            <person name="William W."/>
        </authorList>
    </citation>
    <scope>NUCLEOTIDE SEQUENCE</scope>
</reference>
<feature type="compositionally biased region" description="Low complexity" evidence="5">
    <location>
        <begin position="102"/>
        <end position="120"/>
    </location>
</feature>
<feature type="region of interest" description="Disordered" evidence="5">
    <location>
        <begin position="87"/>
        <end position="144"/>
    </location>
</feature>
<keyword evidence="2 4" id="KW-0863">Zinc-finger</keyword>
<feature type="compositionally biased region" description="Basic and acidic residues" evidence="5">
    <location>
        <begin position="327"/>
        <end position="342"/>
    </location>
</feature>
<keyword evidence="8" id="KW-1185">Reference proteome</keyword>
<organism evidence="7 8">
    <name type="scientific">Pelagomonas calceolata</name>
    <dbReference type="NCBI Taxonomy" id="35677"/>
    <lineage>
        <taxon>Eukaryota</taxon>
        <taxon>Sar</taxon>
        <taxon>Stramenopiles</taxon>
        <taxon>Ochrophyta</taxon>
        <taxon>Pelagophyceae</taxon>
        <taxon>Pelagomonadales</taxon>
        <taxon>Pelagomonadaceae</taxon>
        <taxon>Pelagomonas</taxon>
    </lineage>
</organism>
<accession>A0A8J2SYM9</accession>
<dbReference type="Pfam" id="PF06839">
    <property type="entry name" value="Zn_ribbon_GRF"/>
    <property type="match status" value="1"/>
</dbReference>
<evidence type="ECO:0000259" key="6">
    <source>
        <dbReference type="PROSITE" id="PS51999"/>
    </source>
</evidence>
<evidence type="ECO:0000256" key="2">
    <source>
        <dbReference type="ARBA" id="ARBA00022771"/>
    </source>
</evidence>
<dbReference type="AlphaFoldDB" id="A0A8J2SYM9"/>
<dbReference type="InterPro" id="IPR010666">
    <property type="entry name" value="Znf_GRF"/>
</dbReference>
<feature type="region of interest" description="Disordered" evidence="5">
    <location>
        <begin position="203"/>
        <end position="253"/>
    </location>
</feature>
<sequence>MALGKENNAGDAKVWSVEDDLVVYDHLKSYMPGPKLAKSPKVAALVAKLSASAEEIVARYGELVDISGPARLRLDEAVKAKARAREGLAVPAKKAPPKAKKSGGAAKPVQAKKTTSGAGAKPKKKKARVATPAPPRSETPLLDMMLNGPPVGSQVLVRWEGAPGPERDGCWRAVVCQEDGKLWLVGAQFDPTFGEPMPFDPVQDSWRMAPSNVAPRATPRPRLPPPPPRPTPAPAARPTPAVRPTPAPARKPRARSIRELQNDITAPLSTRERDAVVRVVAQLRGKSTSLRKIRRATEVLLDRSEGALDHKKAEIKAVFREEVARLDREEAEESRKRQRPPDDDVVVTGSVNAIEAVDKRIADAEKDGRVIEIGDESPKKAAADDDDAFWAAAAEATARAEREVGPPAPPAPAPAPAPIPIAPPPQLWPPVPVAPPPQLWPPVPVAPPPQLWAPVPVAPPLAPPPAGRSCTCGVPAVRRTAQTDRNFGRVFYACRYGRDAGCGYFDWEDGGGVGGVDMRRVQLLATLHARGALSDVDYAQAMALEFRALR</sequence>
<feature type="domain" description="GRF-type" evidence="6">
    <location>
        <begin position="470"/>
        <end position="511"/>
    </location>
</feature>
<dbReference type="PANTHER" id="PTHR33680">
    <property type="entry name" value="OS07G0190500 PROTEIN"/>
    <property type="match status" value="1"/>
</dbReference>
<dbReference type="Proteomes" id="UP000789595">
    <property type="component" value="Unassembled WGS sequence"/>
</dbReference>